<keyword evidence="14" id="KW-0407">Ion channel</keyword>
<dbReference type="RefSeq" id="XP_007515549.1">
    <property type="nucleotide sequence ID" value="XM_007515487.1"/>
</dbReference>
<feature type="transmembrane region" description="Helical" evidence="18">
    <location>
        <begin position="1112"/>
        <end position="1131"/>
    </location>
</feature>
<dbReference type="eggNOG" id="KOG2301">
    <property type="taxonomic scope" value="Eukaryota"/>
</dbReference>
<evidence type="ECO:0000256" key="17">
    <source>
        <dbReference type="SAM" id="MobiDB-lite"/>
    </source>
</evidence>
<gene>
    <name evidence="20" type="ORF">Bathy01g01240</name>
</gene>
<keyword evidence="13" id="KW-0325">Glycoprotein</keyword>
<feature type="transmembrane region" description="Helical" evidence="18">
    <location>
        <begin position="1619"/>
        <end position="1641"/>
    </location>
</feature>
<evidence type="ECO:0000259" key="19">
    <source>
        <dbReference type="PROSITE" id="PS50222"/>
    </source>
</evidence>
<feature type="transmembrane region" description="Helical" evidence="18">
    <location>
        <begin position="832"/>
        <end position="853"/>
    </location>
</feature>
<dbReference type="Gene3D" id="1.20.120.350">
    <property type="entry name" value="Voltage-gated potassium channels. Chain C"/>
    <property type="match status" value="4"/>
</dbReference>
<evidence type="ECO:0000313" key="20">
    <source>
        <dbReference type="EMBL" id="CCO14428.1"/>
    </source>
</evidence>
<keyword evidence="5" id="KW-0109">Calcium transport</keyword>
<keyword evidence="9" id="KW-0851">Voltage-gated channel</keyword>
<comment type="similarity">
    <text evidence="15">Belongs to the calcium channel alpha-1 subunit (TC 1.A.1.11) family.</text>
</comment>
<feature type="transmembrane region" description="Helical" evidence="18">
    <location>
        <begin position="1177"/>
        <end position="1196"/>
    </location>
</feature>
<feature type="compositionally biased region" description="Polar residues" evidence="17">
    <location>
        <begin position="705"/>
        <end position="715"/>
    </location>
</feature>
<sequence>MTTTTTCVVRKGERARDLDFFVGEEGGRSKEEEEEETTTTTTTSPPQTQTQTPTPPLCKFREAVVKVLSTITAEPRPLRSKFGTTAVCISKDSKRRKVFKAVFSRTFEYLLFSIVFAHFAVLAVLLAKNDGENDDGNYASGGFQTLIRKPLWAVDFAILIFYTCEMALKMYALGVFGSRHAYLTSNAYNRLDCFIVTVSWMSVMSECYDFTPDVFPALPRLRLGHLRVFRATLALRSFSFASSVIVIMEALSASIPLLRDVIGVSCVCFVFYALMGVSTFGGSFRRRCVIADSKEAARVGTYNDTTPFFCGDVENTIDGKGFVCPGAYFLDTTYRGESVEDALAFEQLYASPVLNETLVSNALGLSYSSTFIEHELTFKNMFCSDKVGNPRFGKQSFDDFFAALTSMFTCITLEEWPETMYVTVNSEFRASAAYYITLIIVGTYFIVSVFVAAVSGVFLRLRREHVAVLKHRNARERTSSSTNEEEEEEFVKGFARFTRLKNALRFFKHHHEGGEKKDTFVDIAAIALERNKSERGRLSAYTNSDDDDECALSSPNDIEEGRKLPMRKIKSGVARNKRDRVNEIVSNPTFDLVSRILIVLNTCSMCAYKSYQPDTTKRFLDGLDYYFLAVFYCECGLRLFAAKGILGRIFSLKQSLKPGELSLIWDFLVLSATAAGADHKGPNLVALRVVRLFDHPSAGIEKNSGKSTKVSSTTNGEEHSSTTTRSSSGGENDTLARVFRSFGTMLSLLCFYGVVLAAYALLGMQLFPKYATDALKKRDDDANIDNVTVPYPRENFETYPNALLAIFTVSTGEGWVAMLYHFRRVTWLATPYFVSFFVLVNYVVLNLIIAVILENLELRDFEKNNMQRREIVKREVERRMRSGAFVDRLEKIRVWFVLKKRVRFWNIDEEHEISPWLASRARRALRISVAIESVISERNSKKIFAGKRSRAQKLTTGSATLLRQQQQHERFKQIQPIKRMNAIRRRSVFDTRVNTPNEEPKDTERLRLQSSSFSLLEQGKKAAMKENMNTYLYEEDEEYFDIFHEEEHFHALPAYFTNKSLGAIPLENKLRQMLQRWLSKKWYERISYLFVVVSIAAVLGADPVTEVNPHQFFLDAANALVAGYFLLDFLIKIVSDGLIFTPTAYFSSMWNILDTLVLCVDVVIVAGPIVFSSIWNWYFQRAINVLVSLRMFRVLSRNTKMQRLVVSVTQTLPSIGSVIKLTFAIFLAFAIVGVRIFGGKFGFCEQILGVTQSVSSSTYVTKRLDIDQYSCDLREDTYWNSPKYDFDWIGSALLTLFETASLDGWIDIMHHAMDIGGNKNANWPACLFFITFILCGSFMMIRTIIGVFIDRFGISSGLKLLTERQKLWRDMHGVAMSIKPMRVEMKPVVGSVRRKCYDAIHSKMFKKVILFLLSLNIVLLATVHFDADASWEYAWNIGDVAFVSIYLLESLVRLFVALPHPLYFFKDPWNCFELFLSCGSAATLFPTNPSGVRAQIGRPFRFLRTFRILRHATDLRRVSRTMILAVPSILSVIGVMLIWMFLYAAVGTQVFFNVKYGESLNKDANFSSFVNSFLLLFQVLTGEGWRQFMYDLQIDEPHCSKNHAGDNIDNCGFGNGATFYFVTYVVAMGYIFTNLFVATILDHVTFGVLRESSLVSTKNLEDFQTIWSTFDPNATGFIGLHQIWPFLKRLPEPLSKITAEGEGNDLEKEKEKKFKTDALRLRYLSTISKWRRRIFAELHYVRHPNKGVPFSECLDALLHAKLGNSALTLDTRLRREKELEHIDKLGACVYIQRVFRGHRVRRKKERS</sequence>
<evidence type="ECO:0000256" key="13">
    <source>
        <dbReference type="ARBA" id="ARBA00023180"/>
    </source>
</evidence>
<dbReference type="PANTHER" id="PTHR45628">
    <property type="entry name" value="VOLTAGE-DEPENDENT CALCIUM CHANNEL TYPE A SUBUNIT ALPHA-1"/>
    <property type="match status" value="1"/>
</dbReference>
<dbReference type="InterPro" id="IPR005821">
    <property type="entry name" value="Ion_trans_dom"/>
</dbReference>
<dbReference type="GO" id="GO:0005891">
    <property type="term" value="C:voltage-gated calcium channel complex"/>
    <property type="evidence" value="ECO:0007669"/>
    <property type="project" value="TreeGrafter"/>
</dbReference>
<keyword evidence="3" id="KW-1003">Cell membrane</keyword>
<feature type="transmembrane region" description="Helical" evidence="18">
    <location>
        <begin position="106"/>
        <end position="126"/>
    </location>
</feature>
<evidence type="ECO:0000256" key="6">
    <source>
        <dbReference type="ARBA" id="ARBA00022673"/>
    </source>
</evidence>
<keyword evidence="8" id="KW-0106">Calcium</keyword>
<feature type="transmembrane region" description="Helical" evidence="18">
    <location>
        <begin position="261"/>
        <end position="284"/>
    </location>
</feature>
<feature type="domain" description="EF-hand" evidence="19">
    <location>
        <begin position="1658"/>
        <end position="1693"/>
    </location>
</feature>
<dbReference type="InterPro" id="IPR027359">
    <property type="entry name" value="Volt_channel_dom_sf"/>
</dbReference>
<dbReference type="Gene3D" id="1.10.287.70">
    <property type="match status" value="4"/>
</dbReference>
<feature type="transmembrane region" description="Helical" evidence="18">
    <location>
        <begin position="1408"/>
        <end position="1427"/>
    </location>
</feature>
<reference evidence="20 21" key="1">
    <citation type="submission" date="2011-10" db="EMBL/GenBank/DDBJ databases">
        <authorList>
            <person name="Genoscope - CEA"/>
        </authorList>
    </citation>
    <scope>NUCLEOTIDE SEQUENCE [LARGE SCALE GENOMIC DNA]</scope>
    <source>
        <strain evidence="20 21">RCC 1105</strain>
    </source>
</reference>
<keyword evidence="4" id="KW-0597">Phosphoprotein</keyword>
<evidence type="ECO:0000313" key="21">
    <source>
        <dbReference type="Proteomes" id="UP000198341"/>
    </source>
</evidence>
<feature type="transmembrane region" description="Helical" evidence="18">
    <location>
        <begin position="1217"/>
        <end position="1238"/>
    </location>
</feature>
<feature type="compositionally biased region" description="Low complexity" evidence="17">
    <location>
        <begin position="721"/>
        <end position="731"/>
    </location>
</feature>
<evidence type="ECO:0000256" key="12">
    <source>
        <dbReference type="ARBA" id="ARBA00023136"/>
    </source>
</evidence>
<feature type="transmembrane region" description="Helical" evidence="18">
    <location>
        <begin position="434"/>
        <end position="459"/>
    </location>
</feature>
<name>K8EYZ0_9CHLO</name>
<dbReference type="Proteomes" id="UP000198341">
    <property type="component" value="Chromosome 1"/>
</dbReference>
<evidence type="ECO:0000256" key="7">
    <source>
        <dbReference type="ARBA" id="ARBA00022692"/>
    </source>
</evidence>
<keyword evidence="10 18" id="KW-1133">Transmembrane helix</keyword>
<keyword evidence="2" id="KW-0813">Transport</keyword>
<dbReference type="Pfam" id="PF00520">
    <property type="entry name" value="Ion_trans"/>
    <property type="match status" value="5"/>
</dbReference>
<evidence type="ECO:0000256" key="3">
    <source>
        <dbReference type="ARBA" id="ARBA00022475"/>
    </source>
</evidence>
<evidence type="ECO:0000256" key="11">
    <source>
        <dbReference type="ARBA" id="ARBA00023065"/>
    </source>
</evidence>
<feature type="compositionally biased region" description="Basic and acidic residues" evidence="17">
    <location>
        <begin position="20"/>
        <end position="31"/>
    </location>
</feature>
<feature type="region of interest" description="Disordered" evidence="17">
    <location>
        <begin position="700"/>
        <end position="731"/>
    </location>
</feature>
<feature type="transmembrane region" description="Helical" evidence="18">
    <location>
        <begin position="802"/>
        <end position="820"/>
    </location>
</feature>
<dbReference type="Gene3D" id="1.10.238.10">
    <property type="entry name" value="EF-hand"/>
    <property type="match status" value="1"/>
</dbReference>
<keyword evidence="6" id="KW-0107">Calcium channel</keyword>
<feature type="compositionally biased region" description="Low complexity" evidence="17">
    <location>
        <begin position="38"/>
        <end position="52"/>
    </location>
</feature>
<feature type="transmembrane region" description="Helical" evidence="18">
    <location>
        <begin position="742"/>
        <end position="762"/>
    </location>
</feature>
<evidence type="ECO:0000256" key="10">
    <source>
        <dbReference type="ARBA" id="ARBA00022989"/>
    </source>
</evidence>
<proteinExistence type="inferred from homology"/>
<organism evidence="20 21">
    <name type="scientific">Bathycoccus prasinos</name>
    <dbReference type="NCBI Taxonomy" id="41875"/>
    <lineage>
        <taxon>Eukaryota</taxon>
        <taxon>Viridiplantae</taxon>
        <taxon>Chlorophyta</taxon>
        <taxon>Mamiellophyceae</taxon>
        <taxon>Mamiellales</taxon>
        <taxon>Bathycoccaceae</taxon>
        <taxon>Bathycoccus</taxon>
    </lineage>
</organism>
<dbReference type="SUPFAM" id="SSF81324">
    <property type="entry name" value="Voltage-gated potassium channels"/>
    <property type="match status" value="4"/>
</dbReference>
<dbReference type="GO" id="GO:0005509">
    <property type="term" value="F:calcium ion binding"/>
    <property type="evidence" value="ECO:0007669"/>
    <property type="project" value="InterPro"/>
</dbReference>
<dbReference type="PANTHER" id="PTHR45628:SF7">
    <property type="entry name" value="VOLTAGE-DEPENDENT CALCIUM CHANNEL TYPE A SUBUNIT ALPHA-1"/>
    <property type="match status" value="1"/>
</dbReference>
<feature type="transmembrane region" description="Helical" evidence="18">
    <location>
        <begin position="233"/>
        <end position="255"/>
    </location>
</feature>
<dbReference type="InterPro" id="IPR002048">
    <property type="entry name" value="EF_hand_dom"/>
</dbReference>
<evidence type="ECO:0000256" key="2">
    <source>
        <dbReference type="ARBA" id="ARBA00022448"/>
    </source>
</evidence>
<dbReference type="KEGG" id="bpg:Bathy01g01240"/>
<evidence type="ECO:0000256" key="4">
    <source>
        <dbReference type="ARBA" id="ARBA00022553"/>
    </source>
</evidence>
<dbReference type="PROSITE" id="PS50096">
    <property type="entry name" value="IQ"/>
    <property type="match status" value="1"/>
</dbReference>
<feature type="transmembrane region" description="Helical" evidence="18">
    <location>
        <begin position="1523"/>
        <end position="1546"/>
    </location>
</feature>
<keyword evidence="7 18" id="KW-0812">Transmembrane</keyword>
<evidence type="ECO:0000256" key="16">
    <source>
        <dbReference type="ARBA" id="ARBA00067459"/>
    </source>
</evidence>
<evidence type="ECO:0000256" key="1">
    <source>
        <dbReference type="ARBA" id="ARBA00004651"/>
    </source>
</evidence>
<evidence type="ECO:0000256" key="14">
    <source>
        <dbReference type="ARBA" id="ARBA00023303"/>
    </source>
</evidence>
<evidence type="ECO:0000256" key="5">
    <source>
        <dbReference type="ARBA" id="ARBA00022568"/>
    </source>
</evidence>
<evidence type="ECO:0000256" key="18">
    <source>
        <dbReference type="SAM" id="Phobius"/>
    </source>
</evidence>
<dbReference type="FunFam" id="1.10.287.70:FF:000093">
    <property type="entry name" value="Calcium channel subunit Cch1"/>
    <property type="match status" value="1"/>
</dbReference>
<feature type="region of interest" description="Disordered" evidence="17">
    <location>
        <begin position="20"/>
        <end position="55"/>
    </location>
</feature>
<evidence type="ECO:0000256" key="9">
    <source>
        <dbReference type="ARBA" id="ARBA00022882"/>
    </source>
</evidence>
<feature type="transmembrane region" description="Helical" evidence="18">
    <location>
        <begin position="1433"/>
        <end position="1456"/>
    </location>
</feature>
<protein>
    <recommendedName>
        <fullName evidence="16">Calcium-channel protein CCH1</fullName>
    </recommendedName>
</protein>
<dbReference type="PROSITE" id="PS50222">
    <property type="entry name" value="EF_HAND_2"/>
    <property type="match status" value="1"/>
</dbReference>
<dbReference type="OrthoDB" id="496478at2759"/>
<dbReference type="GeneID" id="19017860"/>
<feature type="transmembrane region" description="Helical" evidence="18">
    <location>
        <begin position="1152"/>
        <end position="1171"/>
    </location>
</feature>
<evidence type="ECO:0000256" key="15">
    <source>
        <dbReference type="ARBA" id="ARBA00061395"/>
    </source>
</evidence>
<evidence type="ECO:0000256" key="8">
    <source>
        <dbReference type="ARBA" id="ARBA00022837"/>
    </source>
</evidence>
<accession>K8EYZ0</accession>
<dbReference type="STRING" id="41875.K8EYZ0"/>
<keyword evidence="12 18" id="KW-0472">Membrane</keyword>
<feature type="transmembrane region" description="Helical" evidence="18">
    <location>
        <begin position="1082"/>
        <end position="1100"/>
    </location>
</feature>
<dbReference type="EMBL" id="FO082278">
    <property type="protein sequence ID" value="CCO14428.1"/>
    <property type="molecule type" value="Genomic_DNA"/>
</dbReference>
<keyword evidence="21" id="KW-1185">Reference proteome</keyword>
<dbReference type="GO" id="GO:0008331">
    <property type="term" value="F:high voltage-gated calcium channel activity"/>
    <property type="evidence" value="ECO:0007669"/>
    <property type="project" value="TreeGrafter"/>
</dbReference>
<comment type="subcellular location">
    <subcellularLocation>
        <location evidence="1">Cell membrane</location>
        <topology evidence="1">Multi-pass membrane protein</topology>
    </subcellularLocation>
</comment>
<dbReference type="InterPro" id="IPR050599">
    <property type="entry name" value="VDCC_alpha-1_subunit"/>
</dbReference>
<keyword evidence="11" id="KW-0406">Ion transport</keyword>
<feature type="transmembrane region" description="Helical" evidence="18">
    <location>
        <begin position="1327"/>
        <end position="1349"/>
    </location>
</feature>
<dbReference type="GO" id="GO:0098703">
    <property type="term" value="P:calcium ion import across plasma membrane"/>
    <property type="evidence" value="ECO:0007669"/>
    <property type="project" value="TreeGrafter"/>
</dbReference>